<evidence type="ECO:0000313" key="3">
    <source>
        <dbReference type="Proteomes" id="UP000005954"/>
    </source>
</evidence>
<keyword evidence="1" id="KW-0732">Signal</keyword>
<evidence type="ECO:0000256" key="1">
    <source>
        <dbReference type="SAM" id="SignalP"/>
    </source>
</evidence>
<dbReference type="HOGENOM" id="CLU_2587536_0_0_5"/>
<name>A3SLB5_ROSNI</name>
<evidence type="ECO:0008006" key="4">
    <source>
        <dbReference type="Google" id="ProtNLM"/>
    </source>
</evidence>
<organism evidence="2 3">
    <name type="scientific">Roseovarius nubinhibens (strain ATCC BAA-591 / DSM 15170 / ISM)</name>
    <dbReference type="NCBI Taxonomy" id="89187"/>
    <lineage>
        <taxon>Bacteria</taxon>
        <taxon>Pseudomonadati</taxon>
        <taxon>Pseudomonadota</taxon>
        <taxon>Alphaproteobacteria</taxon>
        <taxon>Rhodobacterales</taxon>
        <taxon>Roseobacteraceae</taxon>
        <taxon>Roseovarius</taxon>
    </lineage>
</organism>
<dbReference type="AlphaFoldDB" id="A3SLB5"/>
<comment type="caution">
    <text evidence="2">The sequence shown here is derived from an EMBL/GenBank/DDBJ whole genome shotgun (WGS) entry which is preliminary data.</text>
</comment>
<accession>A3SLB5</accession>
<dbReference type="Proteomes" id="UP000005954">
    <property type="component" value="Unassembled WGS sequence"/>
</dbReference>
<proteinExistence type="predicted"/>
<evidence type="ECO:0000313" key="2">
    <source>
        <dbReference type="EMBL" id="EAP78146.1"/>
    </source>
</evidence>
<gene>
    <name evidence="2" type="ORF">ISM_07615</name>
</gene>
<reference evidence="2 3" key="1">
    <citation type="submission" date="2005-12" db="EMBL/GenBank/DDBJ databases">
        <authorList>
            <person name="Moran M.A."/>
            <person name="Ferriera S."/>
            <person name="Johnson J."/>
            <person name="Kravitz S."/>
            <person name="Halpern A."/>
            <person name="Remington K."/>
            <person name="Beeson K."/>
            <person name="Tran B."/>
            <person name="Rogers Y.-H."/>
            <person name="Friedman R."/>
            <person name="Venter J.C."/>
        </authorList>
    </citation>
    <scope>NUCLEOTIDE SEQUENCE [LARGE SCALE GENOMIC DNA]</scope>
    <source>
        <strain evidence="3">ATCC BAA-591 / DSM 15170 / ISM</strain>
    </source>
</reference>
<dbReference type="EMBL" id="AALY01000001">
    <property type="protein sequence ID" value="EAP78146.1"/>
    <property type="molecule type" value="Genomic_DNA"/>
</dbReference>
<feature type="signal peptide" evidence="1">
    <location>
        <begin position="1"/>
        <end position="25"/>
    </location>
</feature>
<feature type="chain" id="PRO_5002659240" description="Secreted protein" evidence="1">
    <location>
        <begin position="26"/>
        <end position="80"/>
    </location>
</feature>
<protein>
    <recommendedName>
        <fullName evidence="4">Secreted protein</fullName>
    </recommendedName>
</protein>
<keyword evidence="3" id="KW-1185">Reference proteome</keyword>
<sequence>MEKLTAGFEFFICLFALSVALVASAVDKGPRQNARISFDNDPQWIALLHVGNCDTRAKQTRRSFEEHQCDRNTVKLLGAN</sequence>